<dbReference type="RefSeq" id="WP_046328162.1">
    <property type="nucleotide sequence ID" value="NZ_CP011280.1"/>
</dbReference>
<name>A0A0E3ZAS8_9FUSO</name>
<keyword evidence="4" id="KW-1185">Reference proteome</keyword>
<dbReference type="HOGENOM" id="CLU_029601_3_1_0"/>
<evidence type="ECO:0000259" key="2">
    <source>
        <dbReference type="Pfam" id="PF02481"/>
    </source>
</evidence>
<accession>A0A0E3ZAS8</accession>
<dbReference type="AlphaFoldDB" id="A0A0E3ZAS8"/>
<dbReference type="Gene3D" id="3.40.50.450">
    <property type="match status" value="1"/>
</dbReference>
<feature type="domain" description="Smf/DprA SLOG" evidence="2">
    <location>
        <begin position="162"/>
        <end position="367"/>
    </location>
</feature>
<reference evidence="3 4" key="1">
    <citation type="journal article" date="2012" name="BMC Genomics">
        <title>Genomic sequence analysis and characterization of Sneathia amnii sp. nov.</title>
        <authorList>
            <consortium name="Vaginal Microbiome Consortium (additional members)"/>
            <person name="Harwich M.D.Jr."/>
            <person name="Serrano M.G."/>
            <person name="Fettweis J.M."/>
            <person name="Alves J.M."/>
            <person name="Reimers M.A."/>
            <person name="Buck G.A."/>
            <person name="Jefferson K.K."/>
        </authorList>
    </citation>
    <scope>NUCLEOTIDE SEQUENCE [LARGE SCALE GENOMIC DNA]</scope>
    <source>
        <strain evidence="3 4">SN35</strain>
    </source>
</reference>
<evidence type="ECO:0000313" key="4">
    <source>
        <dbReference type="Proteomes" id="UP000033103"/>
    </source>
</evidence>
<dbReference type="STRING" id="187101.VC03_00405"/>
<comment type="similarity">
    <text evidence="1">Belongs to the DprA/Smf family.</text>
</comment>
<dbReference type="OrthoDB" id="9785707at2"/>
<dbReference type="PANTHER" id="PTHR43022">
    <property type="entry name" value="PROTEIN SMF"/>
    <property type="match status" value="1"/>
</dbReference>
<dbReference type="Proteomes" id="UP000033103">
    <property type="component" value="Chromosome"/>
</dbReference>
<dbReference type="SUPFAM" id="SSF102405">
    <property type="entry name" value="MCP/YpsA-like"/>
    <property type="match status" value="1"/>
</dbReference>
<evidence type="ECO:0000256" key="1">
    <source>
        <dbReference type="ARBA" id="ARBA00006525"/>
    </source>
</evidence>
<protein>
    <recommendedName>
        <fullName evidence="2">Smf/DprA SLOG domain-containing protein</fullName>
    </recommendedName>
</protein>
<dbReference type="EMBL" id="CP011280">
    <property type="protein sequence ID" value="AKC95056.1"/>
    <property type="molecule type" value="Genomic_DNA"/>
</dbReference>
<dbReference type="InterPro" id="IPR003488">
    <property type="entry name" value="DprA"/>
</dbReference>
<gene>
    <name evidence="3" type="ORF">VC03_00405</name>
</gene>
<evidence type="ECO:0000313" key="3">
    <source>
        <dbReference type="EMBL" id="AKC95056.1"/>
    </source>
</evidence>
<proteinExistence type="inferred from homology"/>
<dbReference type="PATRIC" id="fig|1069640.6.peg.74"/>
<dbReference type="GO" id="GO:0009294">
    <property type="term" value="P:DNA-mediated transformation"/>
    <property type="evidence" value="ECO:0007669"/>
    <property type="project" value="InterPro"/>
</dbReference>
<organism evidence="3 4">
    <name type="scientific">Sneathia vaginalis</name>
    <dbReference type="NCBI Taxonomy" id="187101"/>
    <lineage>
        <taxon>Bacteria</taxon>
        <taxon>Fusobacteriati</taxon>
        <taxon>Fusobacteriota</taxon>
        <taxon>Fusobacteriia</taxon>
        <taxon>Fusobacteriales</taxon>
        <taxon>Leptotrichiaceae</taxon>
        <taxon>Sneathia</taxon>
    </lineage>
</organism>
<dbReference type="KEGG" id="sns:VC03_00405"/>
<dbReference type="Pfam" id="PF02481">
    <property type="entry name" value="DNA_processg_A"/>
    <property type="match status" value="1"/>
</dbReference>
<sequence>MESNLAKKLFFAKEAAKYLNISPQRLNILVKEGKITPLKKDPSGTIFYIDELKKRKEEQNIFNKDIRGVERGMFKIDTNEKKEALNFATLMNSLNITEQKLDPLFTKFSEIVDVTVFMNSDENILKEYSKFFNIDIEKLKKDFEIARIAFSNLKPTDMIVKRGTRNYPPLLLATKQAPRFLYLRGNKALLFTERTVALVGSRQASQISKENTRKLAKVLGNNGITIISGLAKGIDVTAHRSALESGFNTIAVIGTNLNQYYPMENKAVQLEIEKKGLIISQFSPATKTKNWFFPLRNGVMSGLSLATVIMEAGETSGALKQADFALKQQREVIIPKSALELKNITWPEKYIKKGAKAVENSKRILEILADSNIFKVEKKEKYTQLSFDDIPTSKKNRVAHIVRGE</sequence>
<dbReference type="PANTHER" id="PTHR43022:SF1">
    <property type="entry name" value="PROTEIN SMF"/>
    <property type="match status" value="1"/>
</dbReference>
<dbReference type="InterPro" id="IPR057666">
    <property type="entry name" value="DrpA_SLOG"/>
</dbReference>